<accession>Q1N4V9</accession>
<dbReference type="SUPFAM" id="SSF52788">
    <property type="entry name" value="Phosphotyrosine protein phosphatases I"/>
    <property type="match status" value="1"/>
</dbReference>
<evidence type="ECO:0000256" key="2">
    <source>
        <dbReference type="ARBA" id="ARBA00013064"/>
    </source>
</evidence>
<evidence type="ECO:0000256" key="5">
    <source>
        <dbReference type="PIRSR" id="PIRSR617867-1"/>
    </source>
</evidence>
<dbReference type="InterPro" id="IPR023485">
    <property type="entry name" value="Ptyr_pPase"/>
</dbReference>
<dbReference type="InterPro" id="IPR017867">
    <property type="entry name" value="Tyr_phospatase_low_mol_wt"/>
</dbReference>
<dbReference type="FunFam" id="3.40.50.2300:FF:000113">
    <property type="entry name" value="Low molecular weight protein-tyrosine-phosphatase"/>
    <property type="match status" value="1"/>
</dbReference>
<gene>
    <name evidence="7" type="ORF">RED65_01125</name>
</gene>
<dbReference type="Gene3D" id="3.40.50.2300">
    <property type="match status" value="1"/>
</dbReference>
<dbReference type="EC" id="3.1.3.48" evidence="2"/>
<dbReference type="PANTHER" id="PTHR11717:SF7">
    <property type="entry name" value="LOW MOLECULAR WEIGHT PHOSPHOTYROSINE PROTEIN PHOSPHATASE"/>
    <property type="match status" value="1"/>
</dbReference>
<dbReference type="PRINTS" id="PR00719">
    <property type="entry name" value="LMWPTPASE"/>
</dbReference>
<dbReference type="Proteomes" id="UP000004263">
    <property type="component" value="Unassembled WGS sequence"/>
</dbReference>
<evidence type="ECO:0000256" key="1">
    <source>
        <dbReference type="ARBA" id="ARBA00011063"/>
    </source>
</evidence>
<dbReference type="Pfam" id="PF01451">
    <property type="entry name" value="LMWPc"/>
    <property type="match status" value="1"/>
</dbReference>
<feature type="active site" description="Nucleophile" evidence="5">
    <location>
        <position position="63"/>
    </location>
</feature>
<proteinExistence type="inferred from homology"/>
<evidence type="ECO:0000256" key="4">
    <source>
        <dbReference type="ARBA" id="ARBA00022912"/>
    </source>
</evidence>
<keyword evidence="4" id="KW-0904">Protein phosphatase</keyword>
<reference evidence="7 8" key="1">
    <citation type="submission" date="2006-03" db="EMBL/GenBank/DDBJ databases">
        <authorList>
            <person name="Pinhassi J."/>
            <person name="Pedros-Alio C."/>
            <person name="Ferriera S."/>
            <person name="Johnson J."/>
            <person name="Kravitz S."/>
            <person name="Halpern A."/>
            <person name="Remington K."/>
            <person name="Beeson K."/>
            <person name="Tran B."/>
            <person name="Rogers Y.-H."/>
            <person name="Friedman R."/>
            <person name="Venter J.C."/>
        </authorList>
    </citation>
    <scope>NUCLEOTIDE SEQUENCE [LARGE SCALE GENOMIC DNA]</scope>
    <source>
        <strain evidence="7 8">RED65</strain>
    </source>
</reference>
<dbReference type="CDD" id="cd16343">
    <property type="entry name" value="LMWPTP"/>
    <property type="match status" value="1"/>
</dbReference>
<feature type="active site" description="Proton donor" evidence="5">
    <location>
        <position position="178"/>
    </location>
</feature>
<dbReference type="PANTHER" id="PTHR11717">
    <property type="entry name" value="LOW MOLECULAR WEIGHT PROTEIN TYROSINE PHOSPHATASE"/>
    <property type="match status" value="1"/>
</dbReference>
<protein>
    <recommendedName>
        <fullName evidence="2">protein-tyrosine-phosphatase</fullName>
        <ecNumber evidence="2">3.1.3.48</ecNumber>
    </recommendedName>
</protein>
<feature type="active site" evidence="5">
    <location>
        <position position="69"/>
    </location>
</feature>
<keyword evidence="3" id="KW-0378">Hydrolase</keyword>
<evidence type="ECO:0000259" key="6">
    <source>
        <dbReference type="SMART" id="SM00226"/>
    </source>
</evidence>
<sequence length="207" mass="23147">MHDRILEVSLLGAKHILCQCVKILALLVYLVVLCSSRGKILPLALGAVRRFGGNAAMKVLFVCLGNICRSPTAEAIMRHMCQQQGLDWEIDSAGTAAYHIGKSPDDRSQMAAAKRGISMKGQRARQVTQEDFYHFDYVFAMDRQNFENLQSLQPEEGKAKLFLFLTEFGSFDDSEVPDPYYGGEQGFEYVIDLLEDACADLIEKVAR</sequence>
<keyword evidence="8" id="KW-1185">Reference proteome</keyword>
<evidence type="ECO:0000313" key="8">
    <source>
        <dbReference type="Proteomes" id="UP000004263"/>
    </source>
</evidence>
<dbReference type="AlphaFoldDB" id="Q1N4V9"/>
<name>Q1N4V9_9GAMM</name>
<dbReference type="STRING" id="207949.RED65_01125"/>
<dbReference type="EMBL" id="AAQH01000002">
    <property type="protein sequence ID" value="EAT13319.1"/>
    <property type="molecule type" value="Genomic_DNA"/>
</dbReference>
<dbReference type="SMART" id="SM00226">
    <property type="entry name" value="LMWPc"/>
    <property type="match status" value="1"/>
</dbReference>
<dbReference type="InterPro" id="IPR050438">
    <property type="entry name" value="LMW_PTPase"/>
</dbReference>
<evidence type="ECO:0000313" key="7">
    <source>
        <dbReference type="EMBL" id="EAT13319.1"/>
    </source>
</evidence>
<evidence type="ECO:0000256" key="3">
    <source>
        <dbReference type="ARBA" id="ARBA00022801"/>
    </source>
</evidence>
<dbReference type="InterPro" id="IPR036196">
    <property type="entry name" value="Ptyr_pPase_sf"/>
</dbReference>
<comment type="caution">
    <text evidence="7">The sequence shown here is derived from an EMBL/GenBank/DDBJ whole genome shotgun (WGS) entry which is preliminary data.</text>
</comment>
<dbReference type="GO" id="GO:0004725">
    <property type="term" value="F:protein tyrosine phosphatase activity"/>
    <property type="evidence" value="ECO:0007669"/>
    <property type="project" value="UniProtKB-EC"/>
</dbReference>
<feature type="domain" description="Phosphotyrosine protein phosphatase I" evidence="6">
    <location>
        <begin position="57"/>
        <end position="204"/>
    </location>
</feature>
<comment type="similarity">
    <text evidence="1">Belongs to the low molecular weight phosphotyrosine protein phosphatase family.</text>
</comment>
<organism evidence="7 8">
    <name type="scientific">Bermanella marisrubri</name>
    <dbReference type="NCBI Taxonomy" id="207949"/>
    <lineage>
        <taxon>Bacteria</taxon>
        <taxon>Pseudomonadati</taxon>
        <taxon>Pseudomonadota</taxon>
        <taxon>Gammaproteobacteria</taxon>
        <taxon>Oceanospirillales</taxon>
        <taxon>Oceanospirillaceae</taxon>
        <taxon>Bermanella</taxon>
    </lineage>
</organism>
<dbReference type="HOGENOM" id="CLU_071415_2_2_6"/>